<evidence type="ECO:0000256" key="1">
    <source>
        <dbReference type="SAM" id="MobiDB-lite"/>
    </source>
</evidence>
<protein>
    <submittedName>
        <fullName evidence="2">Uncharacterized protein</fullName>
    </submittedName>
</protein>
<comment type="caution">
    <text evidence="2">The sequence shown here is derived from an EMBL/GenBank/DDBJ whole genome shotgun (WGS) entry which is preliminary data.</text>
</comment>
<dbReference type="AlphaFoldDB" id="A0AAV9MTQ6"/>
<dbReference type="GeneID" id="89978315"/>
<feature type="region of interest" description="Disordered" evidence="1">
    <location>
        <begin position="198"/>
        <end position="256"/>
    </location>
</feature>
<keyword evidence="3" id="KW-1185">Reference proteome</keyword>
<dbReference type="EMBL" id="JAVRRD010000040">
    <property type="protein sequence ID" value="KAK5045009.1"/>
    <property type="molecule type" value="Genomic_DNA"/>
</dbReference>
<proteinExistence type="predicted"/>
<feature type="compositionally biased region" description="Low complexity" evidence="1">
    <location>
        <begin position="13"/>
        <end position="31"/>
    </location>
</feature>
<feature type="region of interest" description="Disordered" evidence="1">
    <location>
        <begin position="1"/>
        <end position="36"/>
    </location>
</feature>
<sequence length="427" mass="48001">MAPSKENIHKNLPVPAHSSSVATSAPSSVPHGEATVDTGFASRDRFDHEHPRLPRILATLHKTADPGPGYAVDVMRLVQAEIKDHPCREQLPWNPTPPSGKHRELRRLCFAICQNIPPHYFPHMPSRIHREEKWKVHQDHFLHGILNFLRSERVQAVLSPPTPHVDPSPELHEGRSLPSRPRIKKEIVDVSWLNHDETSSDSASRLINTPSRTGHPKDHQKQISLARHHAEELGSEAEPSMPTPMGKKGKQRAVSPHVHERMEQLDLGATERRPVISNTNAPLPTRTSSGTTKTKGMKETTKLKSVQKKKRLAAAMTEPEPESRPAKRQAVRPSNLAEQDDSSSEIEEVKIVLPRPGRRDPKDIIITDLQEQNTFLKNMFLYGAGVSEVDILTYRARVKDLNQDHRTAWKTLYASIVARANADRAND</sequence>
<dbReference type="RefSeq" id="XP_064700648.1">
    <property type="nucleotide sequence ID" value="XM_064853694.1"/>
</dbReference>
<name>A0AAV9MTQ6_9EURO</name>
<accession>A0AAV9MTQ6</accession>
<feature type="compositionally biased region" description="Polar residues" evidence="1">
    <location>
        <begin position="200"/>
        <end position="212"/>
    </location>
</feature>
<feature type="region of interest" description="Disordered" evidence="1">
    <location>
        <begin position="159"/>
        <end position="178"/>
    </location>
</feature>
<gene>
    <name evidence="2" type="ORF">LTR84_010157</name>
</gene>
<feature type="compositionally biased region" description="Low complexity" evidence="1">
    <location>
        <begin position="285"/>
        <end position="294"/>
    </location>
</feature>
<organism evidence="2 3">
    <name type="scientific">Exophiala bonariae</name>
    <dbReference type="NCBI Taxonomy" id="1690606"/>
    <lineage>
        <taxon>Eukaryota</taxon>
        <taxon>Fungi</taxon>
        <taxon>Dikarya</taxon>
        <taxon>Ascomycota</taxon>
        <taxon>Pezizomycotina</taxon>
        <taxon>Eurotiomycetes</taxon>
        <taxon>Chaetothyriomycetidae</taxon>
        <taxon>Chaetothyriales</taxon>
        <taxon>Herpotrichiellaceae</taxon>
        <taxon>Exophiala</taxon>
    </lineage>
</organism>
<feature type="region of interest" description="Disordered" evidence="1">
    <location>
        <begin position="271"/>
        <end position="347"/>
    </location>
</feature>
<evidence type="ECO:0000313" key="3">
    <source>
        <dbReference type="Proteomes" id="UP001358417"/>
    </source>
</evidence>
<reference evidence="2 3" key="1">
    <citation type="submission" date="2023-08" db="EMBL/GenBank/DDBJ databases">
        <title>Black Yeasts Isolated from many extreme environments.</title>
        <authorList>
            <person name="Coleine C."/>
            <person name="Stajich J.E."/>
            <person name="Selbmann L."/>
        </authorList>
    </citation>
    <scope>NUCLEOTIDE SEQUENCE [LARGE SCALE GENOMIC DNA]</scope>
    <source>
        <strain evidence="2 3">CCFEE 5792</strain>
    </source>
</reference>
<dbReference type="Proteomes" id="UP001358417">
    <property type="component" value="Unassembled WGS sequence"/>
</dbReference>
<evidence type="ECO:0000313" key="2">
    <source>
        <dbReference type="EMBL" id="KAK5045009.1"/>
    </source>
</evidence>